<dbReference type="STRING" id="6280.A0A0N4T2C4"/>
<gene>
    <name evidence="2" type="ORF">BPAG_LOCUS2321</name>
</gene>
<dbReference type="InterPro" id="IPR013087">
    <property type="entry name" value="Znf_C2H2_type"/>
</dbReference>
<proteinExistence type="predicted"/>
<protein>
    <submittedName>
        <fullName evidence="4">C2H2-type domain-containing protein</fullName>
    </submittedName>
</protein>
<evidence type="ECO:0000313" key="4">
    <source>
        <dbReference type="WBParaSite" id="BPAG_0000235101-mRNA-1"/>
    </source>
</evidence>
<dbReference type="AlphaFoldDB" id="A0A0N4T2C4"/>
<dbReference type="Proteomes" id="UP000278627">
    <property type="component" value="Unassembled WGS sequence"/>
</dbReference>
<dbReference type="PROSITE" id="PS00028">
    <property type="entry name" value="ZINC_FINGER_C2H2_1"/>
    <property type="match status" value="1"/>
</dbReference>
<reference evidence="4" key="1">
    <citation type="submission" date="2017-02" db="UniProtKB">
        <authorList>
            <consortium name="WormBaseParasite"/>
        </authorList>
    </citation>
    <scope>IDENTIFICATION</scope>
</reference>
<organism evidence="4">
    <name type="scientific">Brugia pahangi</name>
    <name type="common">Filarial nematode worm</name>
    <dbReference type="NCBI Taxonomy" id="6280"/>
    <lineage>
        <taxon>Eukaryota</taxon>
        <taxon>Metazoa</taxon>
        <taxon>Ecdysozoa</taxon>
        <taxon>Nematoda</taxon>
        <taxon>Chromadorea</taxon>
        <taxon>Rhabditida</taxon>
        <taxon>Spirurina</taxon>
        <taxon>Spiruromorpha</taxon>
        <taxon>Filarioidea</taxon>
        <taxon>Onchocercidae</taxon>
        <taxon>Brugia</taxon>
    </lineage>
</organism>
<evidence type="ECO:0000259" key="1">
    <source>
        <dbReference type="PROSITE" id="PS00028"/>
    </source>
</evidence>
<name>A0A0N4T2C4_BRUPA</name>
<dbReference type="EMBL" id="UZAD01000315">
    <property type="protein sequence ID" value="VDN83507.1"/>
    <property type="molecule type" value="Genomic_DNA"/>
</dbReference>
<accession>A0A0N4T2C4</accession>
<sequence>MQMLRSLLPEGVMLRIAVSYPFLNAGSFIIVDSRRMFSFLSEKRTDTIMVPVNTSVELTNLPLSLYTSAQDFDSLAQPPTFTSNCVICDETFSTQQESDAHFSSEDHETAQFFSLPQLTRHLDGATATVNNNHFQPFITRMEVCKLCLEQFQDRECLLAHIRREHERDSIDLLDRNDLLIWRRTLN</sequence>
<feature type="domain" description="C2H2-type" evidence="1">
    <location>
        <begin position="144"/>
        <end position="165"/>
    </location>
</feature>
<keyword evidence="3" id="KW-1185">Reference proteome</keyword>
<reference evidence="2 3" key="2">
    <citation type="submission" date="2018-11" db="EMBL/GenBank/DDBJ databases">
        <authorList>
            <consortium name="Pathogen Informatics"/>
        </authorList>
    </citation>
    <scope>NUCLEOTIDE SEQUENCE [LARGE SCALE GENOMIC DNA]</scope>
</reference>
<dbReference type="WBParaSite" id="BPAG_0000235101-mRNA-1">
    <property type="protein sequence ID" value="BPAG_0000235101-mRNA-1"/>
    <property type="gene ID" value="BPAG_0000235101"/>
</dbReference>
<evidence type="ECO:0000313" key="3">
    <source>
        <dbReference type="Proteomes" id="UP000278627"/>
    </source>
</evidence>
<evidence type="ECO:0000313" key="2">
    <source>
        <dbReference type="EMBL" id="VDN83507.1"/>
    </source>
</evidence>